<feature type="coiled-coil region" evidence="1">
    <location>
        <begin position="467"/>
        <end position="527"/>
    </location>
</feature>
<protein>
    <recommendedName>
        <fullName evidence="4">Peptidase M56 domain-containing protein</fullName>
    </recommendedName>
</protein>
<dbReference type="InterPro" id="IPR052173">
    <property type="entry name" value="Beta-lactam_resp_regulator"/>
</dbReference>
<feature type="transmembrane region" description="Helical" evidence="3">
    <location>
        <begin position="6"/>
        <end position="25"/>
    </location>
</feature>
<evidence type="ECO:0000313" key="5">
    <source>
        <dbReference type="EMBL" id="PQB03806.1"/>
    </source>
</evidence>
<evidence type="ECO:0000256" key="3">
    <source>
        <dbReference type="SAM" id="Phobius"/>
    </source>
</evidence>
<feature type="transmembrane region" description="Helical" evidence="3">
    <location>
        <begin position="92"/>
        <end position="116"/>
    </location>
</feature>
<keyword evidence="3" id="KW-1133">Transmembrane helix</keyword>
<dbReference type="PANTHER" id="PTHR34978">
    <property type="entry name" value="POSSIBLE SENSOR-TRANSDUCER PROTEIN BLAR"/>
    <property type="match status" value="1"/>
</dbReference>
<evidence type="ECO:0000259" key="4">
    <source>
        <dbReference type="Pfam" id="PF05569"/>
    </source>
</evidence>
<feature type="transmembrane region" description="Helical" evidence="3">
    <location>
        <begin position="266"/>
        <end position="283"/>
    </location>
</feature>
<proteinExistence type="predicted"/>
<sequence>MEWIVYLIKSAGVLSLFYLIYIFLLRGETLFKGNRHFLLSGMLVAVLFPLLKWTRVTYVQADPANSAGDFIPIATETTALTEVSTSLPWNDILFYVYLVGVLALSLRFGFHLWSLFRLIHRRPRFKRQGFTYVKVDREIKPFSFFRLIVFNPEMHKAEELQMVLAHEQAHVRQLHSIDLLLSNLLIIVQWWNPLTWLYRKSLEENLEFLADHDTAQRVQSIKQYQLALVRASSSSFSPMLINSFYQSFIKKRILMLNKPDSKQRNFLKAALILPALAVFLWSFNVQEEIQVIPSDPVTVGQGYPPAEAGLTSTIPGADSDVQAKLATTTATYPAVAETIASDDSPAKLATTYNSYPVAKVSSETIVSDPILATGYPTQISKVIVRIDKNTSEAQLKEKQMYLKEQGINLDYDKLDYNDQGELTGISLSISSDNANSNYNINGDEPISEIIISISDNGIAIGSSEGSYRRALEMQKRYEERAAAAEARGYARAKEREAMMAEREMEMKERLAAREEELARRLEDQNRARVAMAKSRAIARTKDQSYAIAGYSSRGGVTIDKDTTDEELARYKQELARHGVEFNYKRVKRNDAGEIISLKYTVKKNGEESQTSIKSNGQPIKRTRIGY</sequence>
<accession>A0A2S7KME6</accession>
<evidence type="ECO:0000256" key="2">
    <source>
        <dbReference type="SAM" id="MobiDB-lite"/>
    </source>
</evidence>
<feature type="region of interest" description="Disordered" evidence="2">
    <location>
        <begin position="605"/>
        <end position="626"/>
    </location>
</feature>
<dbReference type="AlphaFoldDB" id="A0A2S7KME6"/>
<dbReference type="OrthoDB" id="1522859at2"/>
<name>A0A2S7KME6_9FLAO</name>
<evidence type="ECO:0000256" key="1">
    <source>
        <dbReference type="SAM" id="Coils"/>
    </source>
</evidence>
<dbReference type="InterPro" id="IPR008756">
    <property type="entry name" value="Peptidase_M56"/>
</dbReference>
<dbReference type="PANTHER" id="PTHR34978:SF3">
    <property type="entry name" value="SLR0241 PROTEIN"/>
    <property type="match status" value="1"/>
</dbReference>
<keyword evidence="1" id="KW-0175">Coiled coil</keyword>
<feature type="domain" description="Peptidase M56" evidence="4">
    <location>
        <begin position="156"/>
        <end position="256"/>
    </location>
</feature>
<feature type="compositionally biased region" description="Polar residues" evidence="2">
    <location>
        <begin position="607"/>
        <end position="617"/>
    </location>
</feature>
<comment type="caution">
    <text evidence="5">The sequence shown here is derived from an EMBL/GenBank/DDBJ whole genome shotgun (WGS) entry which is preliminary data.</text>
</comment>
<evidence type="ECO:0000313" key="6">
    <source>
        <dbReference type="Proteomes" id="UP000239800"/>
    </source>
</evidence>
<organism evidence="5 6">
    <name type="scientific">Aureitalea marina</name>
    <dbReference type="NCBI Taxonomy" id="930804"/>
    <lineage>
        <taxon>Bacteria</taxon>
        <taxon>Pseudomonadati</taxon>
        <taxon>Bacteroidota</taxon>
        <taxon>Flavobacteriia</taxon>
        <taxon>Flavobacteriales</taxon>
        <taxon>Flavobacteriaceae</taxon>
        <taxon>Aureitalea</taxon>
    </lineage>
</organism>
<feature type="transmembrane region" description="Helical" evidence="3">
    <location>
        <begin position="37"/>
        <end position="54"/>
    </location>
</feature>
<gene>
    <name evidence="5" type="ORF">BST85_01980</name>
</gene>
<reference evidence="5 6" key="1">
    <citation type="submission" date="2016-11" db="EMBL/GenBank/DDBJ databases">
        <title>Trade-off between light-utilization and light-protection in marine flavobacteria.</title>
        <authorList>
            <person name="Kumagai Y."/>
        </authorList>
    </citation>
    <scope>NUCLEOTIDE SEQUENCE [LARGE SCALE GENOMIC DNA]</scope>
    <source>
        <strain evidence="5 6">NBRC 107741</strain>
    </source>
</reference>
<dbReference type="Pfam" id="PF05569">
    <property type="entry name" value="Peptidase_M56"/>
    <property type="match status" value="1"/>
</dbReference>
<dbReference type="EMBL" id="MQUB01000001">
    <property type="protein sequence ID" value="PQB03806.1"/>
    <property type="molecule type" value="Genomic_DNA"/>
</dbReference>
<keyword evidence="6" id="KW-1185">Reference proteome</keyword>
<keyword evidence="3" id="KW-0812">Transmembrane</keyword>
<keyword evidence="3" id="KW-0472">Membrane</keyword>
<dbReference type="RefSeq" id="WP_104811727.1">
    <property type="nucleotide sequence ID" value="NZ_MQUB01000001.1"/>
</dbReference>
<dbReference type="Proteomes" id="UP000239800">
    <property type="component" value="Unassembled WGS sequence"/>
</dbReference>
<dbReference type="CDD" id="cd07341">
    <property type="entry name" value="M56_BlaR1_MecR1_like"/>
    <property type="match status" value="1"/>
</dbReference>